<feature type="transmembrane region" description="Helical" evidence="6">
    <location>
        <begin position="347"/>
        <end position="369"/>
    </location>
</feature>
<organism evidence="7 8">
    <name type="scientific">Photorhabdus heterorhabditis</name>
    <dbReference type="NCBI Taxonomy" id="880156"/>
    <lineage>
        <taxon>Bacteria</taxon>
        <taxon>Pseudomonadati</taxon>
        <taxon>Pseudomonadota</taxon>
        <taxon>Gammaproteobacteria</taxon>
        <taxon>Enterobacterales</taxon>
        <taxon>Morganellaceae</taxon>
        <taxon>Photorhabdus</taxon>
    </lineage>
</organism>
<feature type="transmembrane region" description="Helical" evidence="6">
    <location>
        <begin position="50"/>
        <end position="69"/>
    </location>
</feature>
<accession>A0A5B0X1W8</accession>
<evidence type="ECO:0000313" key="7">
    <source>
        <dbReference type="EMBL" id="KAA1192129.1"/>
    </source>
</evidence>
<dbReference type="SUPFAM" id="SSF103473">
    <property type="entry name" value="MFS general substrate transporter"/>
    <property type="match status" value="1"/>
</dbReference>
<keyword evidence="2" id="KW-1003">Cell membrane</keyword>
<evidence type="ECO:0000256" key="6">
    <source>
        <dbReference type="SAM" id="Phobius"/>
    </source>
</evidence>
<dbReference type="Gene3D" id="1.20.1250.20">
    <property type="entry name" value="MFS general substrate transporter like domains"/>
    <property type="match status" value="1"/>
</dbReference>
<feature type="transmembrane region" description="Helical" evidence="6">
    <location>
        <begin position="308"/>
        <end position="327"/>
    </location>
</feature>
<sequence>MILNSSLFRLPGMGRLLAGYGLSVIADTSVYIVFAVWAKQLTGSTSGAGFVFFCFIIPSLISPLTGNIIDSLRKDGTIVFTNIFMSASILLLHFAHEKHQYVLLLVSAFIYGLGYVIFNSARVCLVVNNYEERHIGEVNAVLRTLRESVRLTAPLFGVYIYTTFGSHFFVWFVSISLIISASLFLNLETKSNTPLRQNDISALSLYGLLDGAKGLLHNPLIRSCVICLSVTLLVAGFYEVILFSIIDHLNRPLSVIGQLISAQGIGAVLGGMLSIRLIKKISPGLLVSCGFFIQVIGITGLFSSDITLIYLSCAIFGFGAPVSMVGLDTLIQTKLPAAIQGRANTSLEAITSIPFSLSFLISSLMTTFISYKVMLWYMVAVTIFAAFFLMLAVRKPTLLFNQSDDDNP</sequence>
<reference evidence="7 8" key="1">
    <citation type="submission" date="2019-09" db="EMBL/GenBank/DDBJ databases">
        <title>Whole genome sequence of Photorhabdus heterorhabditis strain ETL (Enterobacteriales: Enterobacteriaceae) a bacterial symbiont of Heterorhabditis zealandica strain ETL (Rhabditida: Heterorhabditidae).</title>
        <authorList>
            <person name="Lulamba T.E."/>
            <person name="Serepa-Dlamini M.H."/>
        </authorList>
    </citation>
    <scope>NUCLEOTIDE SEQUENCE [LARGE SCALE GENOMIC DNA]</scope>
    <source>
        <strain evidence="7 8">ETL</strain>
    </source>
</reference>
<dbReference type="AlphaFoldDB" id="A0A5B0X1W8"/>
<feature type="transmembrane region" description="Helical" evidence="6">
    <location>
        <begin position="20"/>
        <end position="38"/>
    </location>
</feature>
<comment type="subcellular location">
    <subcellularLocation>
        <location evidence="1">Cell membrane</location>
        <topology evidence="1">Multi-pass membrane protein</topology>
    </subcellularLocation>
</comment>
<evidence type="ECO:0000256" key="1">
    <source>
        <dbReference type="ARBA" id="ARBA00004651"/>
    </source>
</evidence>
<feature type="transmembrane region" description="Helical" evidence="6">
    <location>
        <begin position="252"/>
        <end position="273"/>
    </location>
</feature>
<feature type="transmembrane region" description="Helical" evidence="6">
    <location>
        <begin position="168"/>
        <end position="187"/>
    </location>
</feature>
<keyword evidence="3 6" id="KW-0812">Transmembrane</keyword>
<dbReference type="InterPro" id="IPR036259">
    <property type="entry name" value="MFS_trans_sf"/>
</dbReference>
<dbReference type="GO" id="GO:0005886">
    <property type="term" value="C:plasma membrane"/>
    <property type="evidence" value="ECO:0007669"/>
    <property type="project" value="UniProtKB-SubCell"/>
</dbReference>
<dbReference type="Proteomes" id="UP000322184">
    <property type="component" value="Unassembled WGS sequence"/>
</dbReference>
<dbReference type="PANTHER" id="PTHR23513">
    <property type="entry name" value="INTEGRAL MEMBRANE EFFLUX PROTEIN-RELATED"/>
    <property type="match status" value="1"/>
</dbReference>
<dbReference type="CDD" id="cd06173">
    <property type="entry name" value="MFS_MefA_like"/>
    <property type="match status" value="1"/>
</dbReference>
<feature type="transmembrane region" description="Helical" evidence="6">
    <location>
        <begin position="75"/>
        <end position="94"/>
    </location>
</feature>
<dbReference type="GO" id="GO:0022857">
    <property type="term" value="F:transmembrane transporter activity"/>
    <property type="evidence" value="ECO:0007669"/>
    <property type="project" value="InterPro"/>
</dbReference>
<proteinExistence type="predicted"/>
<feature type="transmembrane region" description="Helical" evidence="6">
    <location>
        <begin position="375"/>
        <end position="393"/>
    </location>
</feature>
<feature type="transmembrane region" description="Helical" evidence="6">
    <location>
        <begin position="285"/>
        <end position="302"/>
    </location>
</feature>
<feature type="transmembrane region" description="Helical" evidence="6">
    <location>
        <begin position="101"/>
        <end position="118"/>
    </location>
</feature>
<feature type="transmembrane region" description="Helical" evidence="6">
    <location>
        <begin position="223"/>
        <end position="246"/>
    </location>
</feature>
<dbReference type="Pfam" id="PF07690">
    <property type="entry name" value="MFS_1"/>
    <property type="match status" value="1"/>
</dbReference>
<evidence type="ECO:0000256" key="3">
    <source>
        <dbReference type="ARBA" id="ARBA00022692"/>
    </source>
</evidence>
<name>A0A5B0X1W8_9GAMM</name>
<keyword evidence="4 6" id="KW-1133">Transmembrane helix</keyword>
<dbReference type="PANTHER" id="PTHR23513:SF6">
    <property type="entry name" value="MAJOR FACILITATOR SUPERFAMILY ASSOCIATED DOMAIN-CONTAINING PROTEIN"/>
    <property type="match status" value="1"/>
</dbReference>
<evidence type="ECO:0000256" key="2">
    <source>
        <dbReference type="ARBA" id="ARBA00022475"/>
    </source>
</evidence>
<gene>
    <name evidence="7" type="ORF">F0L16_08635</name>
</gene>
<dbReference type="InterPro" id="IPR011701">
    <property type="entry name" value="MFS"/>
</dbReference>
<dbReference type="EMBL" id="VTUW01000012">
    <property type="protein sequence ID" value="KAA1192129.1"/>
    <property type="molecule type" value="Genomic_DNA"/>
</dbReference>
<evidence type="ECO:0000256" key="5">
    <source>
        <dbReference type="ARBA" id="ARBA00023136"/>
    </source>
</evidence>
<evidence type="ECO:0000313" key="8">
    <source>
        <dbReference type="Proteomes" id="UP000322184"/>
    </source>
</evidence>
<evidence type="ECO:0000256" key="4">
    <source>
        <dbReference type="ARBA" id="ARBA00022989"/>
    </source>
</evidence>
<dbReference type="RefSeq" id="WP_149616600.1">
    <property type="nucleotide sequence ID" value="NZ_CAWPFF010000024.1"/>
</dbReference>
<comment type="caution">
    <text evidence="7">The sequence shown here is derived from an EMBL/GenBank/DDBJ whole genome shotgun (WGS) entry which is preliminary data.</text>
</comment>
<keyword evidence="5 6" id="KW-0472">Membrane</keyword>
<protein>
    <submittedName>
        <fullName evidence="7">MFS transporter</fullName>
    </submittedName>
</protein>